<feature type="compositionally biased region" description="Low complexity" evidence="15">
    <location>
        <begin position="144"/>
        <end position="155"/>
    </location>
</feature>
<feature type="compositionally biased region" description="Low complexity" evidence="15">
    <location>
        <begin position="1"/>
        <end position="32"/>
    </location>
</feature>
<keyword evidence="5" id="KW-0808">Transferase</keyword>
<dbReference type="Gene3D" id="3.30.200.20">
    <property type="entry name" value="Phosphorylase Kinase, domain 1"/>
    <property type="match status" value="2"/>
</dbReference>
<feature type="compositionally biased region" description="Pro residues" evidence="15">
    <location>
        <begin position="156"/>
        <end position="169"/>
    </location>
</feature>
<evidence type="ECO:0000256" key="4">
    <source>
        <dbReference type="ARBA" id="ARBA00022527"/>
    </source>
</evidence>
<keyword evidence="6 16" id="KW-0812">Transmembrane</keyword>
<evidence type="ECO:0000256" key="16">
    <source>
        <dbReference type="SAM" id="Phobius"/>
    </source>
</evidence>
<gene>
    <name evidence="18" type="ORF">Cgig2_013256</name>
</gene>
<dbReference type="SUPFAM" id="SSF56112">
    <property type="entry name" value="Protein kinase-like (PK-like)"/>
    <property type="match status" value="2"/>
</dbReference>
<proteinExistence type="predicted"/>
<feature type="compositionally biased region" description="Pro residues" evidence="15">
    <location>
        <begin position="54"/>
        <end position="123"/>
    </location>
</feature>
<evidence type="ECO:0000256" key="15">
    <source>
        <dbReference type="SAM" id="MobiDB-lite"/>
    </source>
</evidence>
<dbReference type="EC" id="2.7.11.1" evidence="2"/>
<dbReference type="GO" id="GO:0004674">
    <property type="term" value="F:protein serine/threonine kinase activity"/>
    <property type="evidence" value="ECO:0007669"/>
    <property type="project" value="UniProtKB-KW"/>
</dbReference>
<feature type="compositionally biased region" description="Polar residues" evidence="15">
    <location>
        <begin position="270"/>
        <end position="287"/>
    </location>
</feature>
<evidence type="ECO:0000256" key="3">
    <source>
        <dbReference type="ARBA" id="ARBA00022475"/>
    </source>
</evidence>
<evidence type="ECO:0000256" key="6">
    <source>
        <dbReference type="ARBA" id="ARBA00022692"/>
    </source>
</evidence>
<dbReference type="InterPro" id="IPR008271">
    <property type="entry name" value="Ser/Thr_kinase_AS"/>
</dbReference>
<evidence type="ECO:0000256" key="10">
    <source>
        <dbReference type="ARBA" id="ARBA00022989"/>
    </source>
</evidence>
<dbReference type="PROSITE" id="PS50011">
    <property type="entry name" value="PROTEIN_KINASE_DOM"/>
    <property type="match status" value="1"/>
</dbReference>
<evidence type="ECO:0000256" key="7">
    <source>
        <dbReference type="ARBA" id="ARBA00022741"/>
    </source>
</evidence>
<dbReference type="InterPro" id="IPR047117">
    <property type="entry name" value="PERK1-13-like"/>
</dbReference>
<keyword evidence="19" id="KW-1185">Reference proteome</keyword>
<evidence type="ECO:0000256" key="8">
    <source>
        <dbReference type="ARBA" id="ARBA00022777"/>
    </source>
</evidence>
<dbReference type="PANTHER" id="PTHR47982:SF35">
    <property type="entry name" value="PROLINE-RICH RECEPTOR-LIKE PROTEIN KINASE PERK1-RELATED"/>
    <property type="match status" value="1"/>
</dbReference>
<dbReference type="PROSITE" id="PS00108">
    <property type="entry name" value="PROTEIN_KINASE_ST"/>
    <property type="match status" value="1"/>
</dbReference>
<accession>A0A9Q1GUL3</accession>
<evidence type="ECO:0000256" key="11">
    <source>
        <dbReference type="ARBA" id="ARBA00023136"/>
    </source>
</evidence>
<feature type="region of interest" description="Disordered" evidence="15">
    <location>
        <begin position="270"/>
        <end position="292"/>
    </location>
</feature>
<keyword evidence="8" id="KW-0418">Kinase</keyword>
<dbReference type="GO" id="GO:0005524">
    <property type="term" value="F:ATP binding"/>
    <property type="evidence" value="ECO:0007669"/>
    <property type="project" value="UniProtKB-UniRule"/>
</dbReference>
<evidence type="ECO:0000256" key="12">
    <source>
        <dbReference type="ARBA" id="ARBA00047899"/>
    </source>
</evidence>
<dbReference type="Proteomes" id="UP001153076">
    <property type="component" value="Unassembled WGS sequence"/>
</dbReference>
<dbReference type="Pfam" id="PF00069">
    <property type="entry name" value="Pkinase"/>
    <property type="match status" value="1"/>
</dbReference>
<feature type="compositionally biased region" description="Low complexity" evidence="15">
    <location>
        <begin position="170"/>
        <end position="187"/>
    </location>
</feature>
<evidence type="ECO:0000256" key="5">
    <source>
        <dbReference type="ARBA" id="ARBA00022679"/>
    </source>
</evidence>
<organism evidence="18 19">
    <name type="scientific">Carnegiea gigantea</name>
    <dbReference type="NCBI Taxonomy" id="171969"/>
    <lineage>
        <taxon>Eukaryota</taxon>
        <taxon>Viridiplantae</taxon>
        <taxon>Streptophyta</taxon>
        <taxon>Embryophyta</taxon>
        <taxon>Tracheophyta</taxon>
        <taxon>Spermatophyta</taxon>
        <taxon>Magnoliopsida</taxon>
        <taxon>eudicotyledons</taxon>
        <taxon>Gunneridae</taxon>
        <taxon>Pentapetalae</taxon>
        <taxon>Caryophyllales</taxon>
        <taxon>Cactineae</taxon>
        <taxon>Cactaceae</taxon>
        <taxon>Cactoideae</taxon>
        <taxon>Echinocereeae</taxon>
        <taxon>Carnegiea</taxon>
    </lineage>
</organism>
<reference evidence="18" key="1">
    <citation type="submission" date="2022-04" db="EMBL/GenBank/DDBJ databases">
        <title>Carnegiea gigantea Genome sequencing and assembly v2.</title>
        <authorList>
            <person name="Copetti D."/>
            <person name="Sanderson M.J."/>
            <person name="Burquez A."/>
            <person name="Wojciechowski M.F."/>
        </authorList>
    </citation>
    <scope>NUCLEOTIDE SEQUENCE</scope>
    <source>
        <strain evidence="18">SGP5-SGP5p</strain>
        <tissue evidence="18">Aerial part</tissue>
    </source>
</reference>
<evidence type="ECO:0000256" key="9">
    <source>
        <dbReference type="ARBA" id="ARBA00022840"/>
    </source>
</evidence>
<dbReference type="InterPro" id="IPR011009">
    <property type="entry name" value="Kinase-like_dom_sf"/>
</dbReference>
<feature type="domain" description="Protein kinase" evidence="17">
    <location>
        <begin position="330"/>
        <end position="598"/>
    </location>
</feature>
<keyword evidence="4" id="KW-0723">Serine/threonine-protein kinase</keyword>
<dbReference type="InterPro" id="IPR000719">
    <property type="entry name" value="Prot_kinase_dom"/>
</dbReference>
<protein>
    <recommendedName>
        <fullName evidence="2">non-specific serine/threonine protein kinase</fullName>
        <ecNumber evidence="2">2.7.11.1</ecNumber>
    </recommendedName>
</protein>
<evidence type="ECO:0000259" key="17">
    <source>
        <dbReference type="PROSITE" id="PS50011"/>
    </source>
</evidence>
<dbReference type="InterPro" id="IPR017441">
    <property type="entry name" value="Protein_kinase_ATP_BS"/>
</dbReference>
<dbReference type="OrthoDB" id="4062651at2759"/>
<comment type="catalytic activity">
    <reaction evidence="12">
        <text>L-threonyl-[protein] + ATP = O-phospho-L-threonyl-[protein] + ADP + H(+)</text>
        <dbReference type="Rhea" id="RHEA:46608"/>
        <dbReference type="Rhea" id="RHEA-COMP:11060"/>
        <dbReference type="Rhea" id="RHEA-COMP:11605"/>
        <dbReference type="ChEBI" id="CHEBI:15378"/>
        <dbReference type="ChEBI" id="CHEBI:30013"/>
        <dbReference type="ChEBI" id="CHEBI:30616"/>
        <dbReference type="ChEBI" id="CHEBI:61977"/>
        <dbReference type="ChEBI" id="CHEBI:456216"/>
        <dbReference type="EC" id="2.7.11.1"/>
    </reaction>
</comment>
<evidence type="ECO:0000313" key="19">
    <source>
        <dbReference type="Proteomes" id="UP001153076"/>
    </source>
</evidence>
<keyword evidence="3" id="KW-1003">Cell membrane</keyword>
<dbReference type="Gene3D" id="1.10.510.10">
    <property type="entry name" value="Transferase(Phosphotransferase) domain 1"/>
    <property type="match status" value="1"/>
</dbReference>
<evidence type="ECO:0000313" key="18">
    <source>
        <dbReference type="EMBL" id="KAJ8425529.1"/>
    </source>
</evidence>
<evidence type="ECO:0000256" key="13">
    <source>
        <dbReference type="ARBA" id="ARBA00048679"/>
    </source>
</evidence>
<evidence type="ECO:0000256" key="14">
    <source>
        <dbReference type="PROSITE-ProRule" id="PRU10141"/>
    </source>
</evidence>
<keyword evidence="9 14" id="KW-0067">ATP-binding</keyword>
<name>A0A9Q1GUL3_9CARY</name>
<feature type="transmembrane region" description="Helical" evidence="16">
    <location>
        <begin position="190"/>
        <end position="212"/>
    </location>
</feature>
<comment type="subcellular location">
    <subcellularLocation>
        <location evidence="1">Cell membrane</location>
        <topology evidence="1">Single-pass membrane protein</topology>
    </subcellularLocation>
</comment>
<keyword evidence="10 16" id="KW-1133">Transmembrane helix</keyword>
<dbReference type="FunFam" id="3.30.200.20:FF:000212">
    <property type="entry name" value="Proline-rich receptor-like protein kinase PERK8"/>
    <property type="match status" value="1"/>
</dbReference>
<keyword evidence="11 16" id="KW-0472">Membrane</keyword>
<feature type="region of interest" description="Disordered" evidence="15">
    <location>
        <begin position="1"/>
        <end position="187"/>
    </location>
</feature>
<dbReference type="AlphaFoldDB" id="A0A9Q1GUL3"/>
<comment type="catalytic activity">
    <reaction evidence="13">
        <text>L-seryl-[protein] + ATP = O-phospho-L-seryl-[protein] + ADP + H(+)</text>
        <dbReference type="Rhea" id="RHEA:17989"/>
        <dbReference type="Rhea" id="RHEA-COMP:9863"/>
        <dbReference type="Rhea" id="RHEA-COMP:11604"/>
        <dbReference type="ChEBI" id="CHEBI:15378"/>
        <dbReference type="ChEBI" id="CHEBI:29999"/>
        <dbReference type="ChEBI" id="CHEBI:30616"/>
        <dbReference type="ChEBI" id="CHEBI:83421"/>
        <dbReference type="ChEBI" id="CHEBI:456216"/>
        <dbReference type="EC" id="2.7.11.1"/>
    </reaction>
</comment>
<evidence type="ECO:0000256" key="2">
    <source>
        <dbReference type="ARBA" id="ARBA00012513"/>
    </source>
</evidence>
<feature type="binding site" evidence="14">
    <location>
        <position position="358"/>
    </location>
    <ligand>
        <name>ATP</name>
        <dbReference type="ChEBI" id="CHEBI:30616"/>
    </ligand>
</feature>
<evidence type="ECO:0000256" key="1">
    <source>
        <dbReference type="ARBA" id="ARBA00004162"/>
    </source>
</evidence>
<comment type="caution">
    <text evidence="18">The sequence shown here is derived from an EMBL/GenBank/DDBJ whole genome shotgun (WGS) entry which is preliminary data.</text>
</comment>
<feature type="compositionally biased region" description="Pro residues" evidence="15">
    <location>
        <begin position="131"/>
        <end position="143"/>
    </location>
</feature>
<dbReference type="PRINTS" id="PR01217">
    <property type="entry name" value="PRICHEXTENSN"/>
</dbReference>
<sequence>MSSPDSAPSDLPSPSDFLGPSFSEDSTSQVDSPPSPPPSSDSSLPAPLITDVQPPSPLPTSNEPPTPPPPAPASQPPPPPPPPAPAPQSPPLPPPPPPPPPPTAAPAPQPPPLPPPPQPPSPSPSSNSPLPELPHPSPSPHSAPPALTSSSKLPLHPAPPKVKKPPPLPSSSHNLASPPHSSSSHKSGGLVTGVAIGSVAVVAIFALLWLLFARRKRRRDPYGIEGYYLPREAFSDSAAVSGRMSYPPSGERFPSKHSLPPIEAVQLPSMSNSAGFSSTPSQPLSTDGSGGVWPDSSGPANSFALLSSGIVLDMTSAFTYEELAKATDGFSNLNLLGQGGFGYVHKGILPTGKIIAVKSLKAGSGQGDREFQAEVETISRVHHKHLVSLVGYCVTGPQKSLVYEFVANKTLEFHLHGHPKIIHRDIKAANVLLDFKFEAKARALCLCPLAKGGETYLWPKLSSTALAAVDLTNLFCISSGLFSFRYLAPEYASSGKLTEKSDVFSFGVVLLELVTGRCPVDHSPHSRIEDSLVDWARPLLSKAVQEGNFDALIDPRLKSNYNYEEMGCMIICAASCVRHSARRRPRMSQVVRALEGNLPLSHLNDGVEPGSSLLQGSTDIDNDQHKEELKTLGRTALSNKYSSSEFGRRTGSGWFDNYLQMTRDGKDQKPAQIEDPPEANGPNGFSNDYETMFSYDEFAIATNGFLEVNLLGQGGFVLVDKGVLPNGNEIVVNSIKSNGERGNREFGAKVDIISWVHHSHLVSLVVDFGFAKLTLPAFYFCSSHGDLGARPLFTRSMEDGNFNSFIDPQLQYSYKHSEVANMVSYAATCVRKSAKLRLLMSQVIS</sequence>
<feature type="region of interest" description="Disordered" evidence="15">
    <location>
        <begin position="665"/>
        <end position="685"/>
    </location>
</feature>
<dbReference type="EMBL" id="JAKOGI010001457">
    <property type="protein sequence ID" value="KAJ8425529.1"/>
    <property type="molecule type" value="Genomic_DNA"/>
</dbReference>
<dbReference type="SMART" id="SM00220">
    <property type="entry name" value="S_TKc"/>
    <property type="match status" value="1"/>
</dbReference>
<dbReference type="GO" id="GO:0005886">
    <property type="term" value="C:plasma membrane"/>
    <property type="evidence" value="ECO:0007669"/>
    <property type="project" value="UniProtKB-SubCell"/>
</dbReference>
<dbReference type="PROSITE" id="PS00107">
    <property type="entry name" value="PROTEIN_KINASE_ATP"/>
    <property type="match status" value="1"/>
</dbReference>
<dbReference type="PANTHER" id="PTHR47982">
    <property type="entry name" value="PROLINE-RICH RECEPTOR-LIKE PROTEIN KINASE PERK4"/>
    <property type="match status" value="1"/>
</dbReference>
<keyword evidence="7 14" id="KW-0547">Nucleotide-binding</keyword>